<organism evidence="2 3">
    <name type="scientific">Paenibacillus piri</name>
    <dbReference type="NCBI Taxonomy" id="2547395"/>
    <lineage>
        <taxon>Bacteria</taxon>
        <taxon>Bacillati</taxon>
        <taxon>Bacillota</taxon>
        <taxon>Bacilli</taxon>
        <taxon>Bacillales</taxon>
        <taxon>Paenibacillaceae</taxon>
        <taxon>Paenibacillus</taxon>
    </lineage>
</organism>
<name>A0A4R5KD51_9BACL</name>
<feature type="region of interest" description="Disordered" evidence="1">
    <location>
        <begin position="310"/>
        <end position="365"/>
    </location>
</feature>
<evidence type="ECO:0000256" key="1">
    <source>
        <dbReference type="SAM" id="MobiDB-lite"/>
    </source>
</evidence>
<dbReference type="Proteomes" id="UP000295636">
    <property type="component" value="Unassembled WGS sequence"/>
</dbReference>
<dbReference type="OrthoDB" id="71172at2"/>
<protein>
    <submittedName>
        <fullName evidence="2">Uncharacterized protein</fullName>
    </submittedName>
</protein>
<feature type="compositionally biased region" description="Low complexity" evidence="1">
    <location>
        <begin position="346"/>
        <end position="359"/>
    </location>
</feature>
<comment type="caution">
    <text evidence="2">The sequence shown here is derived from an EMBL/GenBank/DDBJ whole genome shotgun (WGS) entry which is preliminary data.</text>
</comment>
<gene>
    <name evidence="2" type="ORF">E1757_27690</name>
</gene>
<evidence type="ECO:0000313" key="2">
    <source>
        <dbReference type="EMBL" id="TDF93269.1"/>
    </source>
</evidence>
<reference evidence="2 3" key="1">
    <citation type="submission" date="2019-03" db="EMBL/GenBank/DDBJ databases">
        <title>This is whole genome sequence of Paenibacillus sp MS74 strain.</title>
        <authorList>
            <person name="Trinh H.N."/>
        </authorList>
    </citation>
    <scope>NUCLEOTIDE SEQUENCE [LARGE SCALE GENOMIC DNA]</scope>
    <source>
        <strain evidence="2 3">MS74</strain>
    </source>
</reference>
<dbReference type="AlphaFoldDB" id="A0A4R5KD51"/>
<dbReference type="RefSeq" id="WP_133234336.1">
    <property type="nucleotide sequence ID" value="NZ_SMRT01000017.1"/>
</dbReference>
<dbReference type="EMBL" id="SMRT01000017">
    <property type="protein sequence ID" value="TDF93269.1"/>
    <property type="molecule type" value="Genomic_DNA"/>
</dbReference>
<feature type="compositionally biased region" description="Gly residues" evidence="1">
    <location>
        <begin position="332"/>
        <end position="345"/>
    </location>
</feature>
<accession>A0A4R5KD51</accession>
<keyword evidence="3" id="KW-1185">Reference proteome</keyword>
<proteinExistence type="predicted"/>
<sequence>MNTVIVVCFILLVIYLISRNGKSRDVQRGGGRYAPNRSVQPLQSIPYANTPLPAMLGIQPHLPLQAAVARLEQSLPESFLQRLKERVLGRYPQMSDAEYEWKLLELKRYFLMTAILKDVPMFSQQVDDLWHEMLMFTREYSQFGEAFVGAPIHHAPHTEGQPDPGGRAWFDWTYAQLFVHTPYSGRIWRPFFRHPLDPALLDELKLNSEEELLAAMFNRRSAERYPEIRETALLLIRTAKDQAAEAGRTAAYTAERPAFGADSYMPYLAGALMFYSMTQFTDFSSHMEPLFAEEEAQRRMQDAAAGLNGSASSCGSGCSSWGDDDDRSSGSDCGGSGGDNGGDSGSGSSCSSSSCSSSSCGGGGD</sequence>
<evidence type="ECO:0000313" key="3">
    <source>
        <dbReference type="Proteomes" id="UP000295636"/>
    </source>
</evidence>
<feature type="compositionally biased region" description="Low complexity" evidence="1">
    <location>
        <begin position="310"/>
        <end position="321"/>
    </location>
</feature>